<dbReference type="OrthoDB" id="9801429at2"/>
<keyword evidence="2" id="KW-1185">Reference proteome</keyword>
<dbReference type="Proteomes" id="UP000238937">
    <property type="component" value="Unassembled WGS sequence"/>
</dbReference>
<sequence length="151" mass="17221">MYTYIDAEITEHHSLAVASQRVEHGVICLLSALQFHGIGTQAPFEVWVAIDVHARRPNLDVLSLRPVYMSGLALTVGIETHAIEGTPVQIFNPAKTIVDCFKYRHKIGLDVTLEALRESWESRRCSMDELWEYSKICRMSKVMRPYLECLS</sequence>
<protein>
    <submittedName>
        <fullName evidence="1">Transcriptional regulator</fullName>
    </submittedName>
</protein>
<comment type="caution">
    <text evidence="1">The sequence shown here is derived from an EMBL/GenBank/DDBJ whole genome shotgun (WGS) entry which is preliminary data.</text>
</comment>
<dbReference type="EMBL" id="PVWO01000356">
    <property type="protein sequence ID" value="PSB51515.1"/>
    <property type="molecule type" value="Genomic_DNA"/>
</dbReference>
<evidence type="ECO:0000313" key="2">
    <source>
        <dbReference type="Proteomes" id="UP000238937"/>
    </source>
</evidence>
<dbReference type="AlphaFoldDB" id="A0A2T1G2R0"/>
<reference evidence="1 2" key="1">
    <citation type="submission" date="2018-03" db="EMBL/GenBank/DDBJ databases">
        <title>The ancient ancestry and fast evolution of plastids.</title>
        <authorList>
            <person name="Moore K.R."/>
            <person name="Magnabosco C."/>
            <person name="Momper L."/>
            <person name="Gold D.A."/>
            <person name="Bosak T."/>
            <person name="Fournier G.P."/>
        </authorList>
    </citation>
    <scope>NUCLEOTIDE SEQUENCE [LARGE SCALE GENOMIC DNA]</scope>
    <source>
        <strain evidence="1 2">CCALA 037</strain>
    </source>
</reference>
<evidence type="ECO:0000313" key="1">
    <source>
        <dbReference type="EMBL" id="PSB51515.1"/>
    </source>
</evidence>
<proteinExistence type="predicted"/>
<organism evidence="1 2">
    <name type="scientific">Chamaesiphon polymorphus CCALA 037</name>
    <dbReference type="NCBI Taxonomy" id="2107692"/>
    <lineage>
        <taxon>Bacteria</taxon>
        <taxon>Bacillati</taxon>
        <taxon>Cyanobacteriota</taxon>
        <taxon>Cyanophyceae</taxon>
        <taxon>Gomontiellales</taxon>
        <taxon>Chamaesiphonaceae</taxon>
        <taxon>Chamaesiphon</taxon>
    </lineage>
</organism>
<accession>A0A2T1G2R0</accession>
<gene>
    <name evidence="1" type="ORF">C7B77_21560</name>
</gene>
<name>A0A2T1G2R0_9CYAN</name>